<feature type="region of interest" description="Disordered" evidence="1">
    <location>
        <begin position="317"/>
        <end position="377"/>
    </location>
</feature>
<comment type="caution">
    <text evidence="2">The sequence shown here is derived from an EMBL/GenBank/DDBJ whole genome shotgun (WGS) entry which is preliminary data.</text>
</comment>
<feature type="compositionally biased region" description="Acidic residues" evidence="1">
    <location>
        <begin position="35"/>
        <end position="54"/>
    </location>
</feature>
<evidence type="ECO:0000313" key="2">
    <source>
        <dbReference type="EMBL" id="KAH0453972.1"/>
    </source>
</evidence>
<feature type="compositionally biased region" description="Basic and acidic residues" evidence="1">
    <location>
        <begin position="55"/>
        <end position="66"/>
    </location>
</feature>
<feature type="compositionally biased region" description="Polar residues" evidence="1">
    <location>
        <begin position="354"/>
        <end position="371"/>
    </location>
</feature>
<evidence type="ECO:0000313" key="3">
    <source>
        <dbReference type="Proteomes" id="UP000775213"/>
    </source>
</evidence>
<protein>
    <recommendedName>
        <fullName evidence="4">Membrane-associated kinase regulator 2</fullName>
    </recommendedName>
</protein>
<feature type="compositionally biased region" description="Acidic residues" evidence="1">
    <location>
        <begin position="277"/>
        <end position="289"/>
    </location>
</feature>
<dbReference type="GO" id="GO:0005886">
    <property type="term" value="C:plasma membrane"/>
    <property type="evidence" value="ECO:0007669"/>
    <property type="project" value="InterPro"/>
</dbReference>
<sequence length="377" mass="40915">MESFGLLRYWRGGNGGSSSAAKMPAAEGMTLLEPAVDDDETDDEGPFFDLEFADPEDRSAEERGGDHEEDEQLEDGEDEKDFDFSLNSSDGSDIRPISASDDIFFKGKLVPLESSSIVIAAGDSDQKTQLAVSLLKSATKFRVFILGLRKSKSATVESNAAGVSPKQSQLPSKFFFIKFKVEEVPIVSLFTRDGSSRNQAGVAKTIEKISDIDAGEDAAVAPAPSEEKTKSSNSKEVMQKYLSKIKPLYVKVSKKYADKLRFSGPLVHGGLPATELISEEEKEAEADEPAESKVAEKNPKLAMPAKLKVVYERLGKSRSAVAAVSSPPPKRRDDSLLQQQDGIQSAIAHCKRSFTATSKETESPLQPSKSNPEAERV</sequence>
<evidence type="ECO:0000256" key="1">
    <source>
        <dbReference type="SAM" id="MobiDB-lite"/>
    </source>
</evidence>
<feature type="region of interest" description="Disordered" evidence="1">
    <location>
        <begin position="1"/>
        <end position="89"/>
    </location>
</feature>
<dbReference type="EMBL" id="JAGFBR010000016">
    <property type="protein sequence ID" value="KAH0453972.1"/>
    <property type="molecule type" value="Genomic_DNA"/>
</dbReference>
<dbReference type="InterPro" id="IPR039619">
    <property type="entry name" value="MAKR2/5"/>
</dbReference>
<dbReference type="AlphaFoldDB" id="A0AAV7GCV7"/>
<gene>
    <name evidence="2" type="ORF">IEQ34_018296</name>
</gene>
<dbReference type="PANTHER" id="PTHR33929">
    <property type="entry name" value="MEMBRANE-ASSOCIATED KINASE REGULATOR 2-RELATED"/>
    <property type="match status" value="1"/>
</dbReference>
<keyword evidence="3" id="KW-1185">Reference proteome</keyword>
<feature type="compositionally biased region" description="Acidic residues" evidence="1">
    <location>
        <begin position="67"/>
        <end position="81"/>
    </location>
</feature>
<organism evidence="2 3">
    <name type="scientific">Dendrobium chrysotoxum</name>
    <name type="common">Orchid</name>
    <dbReference type="NCBI Taxonomy" id="161865"/>
    <lineage>
        <taxon>Eukaryota</taxon>
        <taxon>Viridiplantae</taxon>
        <taxon>Streptophyta</taxon>
        <taxon>Embryophyta</taxon>
        <taxon>Tracheophyta</taxon>
        <taxon>Spermatophyta</taxon>
        <taxon>Magnoliopsida</taxon>
        <taxon>Liliopsida</taxon>
        <taxon>Asparagales</taxon>
        <taxon>Orchidaceae</taxon>
        <taxon>Epidendroideae</taxon>
        <taxon>Malaxideae</taxon>
        <taxon>Dendrobiinae</taxon>
        <taxon>Dendrobium</taxon>
    </lineage>
</organism>
<evidence type="ECO:0008006" key="4">
    <source>
        <dbReference type="Google" id="ProtNLM"/>
    </source>
</evidence>
<accession>A0AAV7GCV7</accession>
<proteinExistence type="predicted"/>
<feature type="region of interest" description="Disordered" evidence="1">
    <location>
        <begin position="267"/>
        <end position="299"/>
    </location>
</feature>
<name>A0AAV7GCV7_DENCH</name>
<dbReference type="PANTHER" id="PTHR33929:SF1">
    <property type="entry name" value="MEMBRANE-ASSOCIATED KINASE REGULATOR 2-RELATED"/>
    <property type="match status" value="1"/>
</dbReference>
<dbReference type="Proteomes" id="UP000775213">
    <property type="component" value="Unassembled WGS sequence"/>
</dbReference>
<feature type="compositionally biased region" description="Basic and acidic residues" evidence="1">
    <location>
        <begin position="290"/>
        <end position="299"/>
    </location>
</feature>
<reference evidence="2 3" key="1">
    <citation type="journal article" date="2021" name="Hortic Res">
        <title>Chromosome-scale assembly of the Dendrobium chrysotoxum genome enhances the understanding of orchid evolution.</title>
        <authorList>
            <person name="Zhang Y."/>
            <person name="Zhang G.Q."/>
            <person name="Zhang D."/>
            <person name="Liu X.D."/>
            <person name="Xu X.Y."/>
            <person name="Sun W.H."/>
            <person name="Yu X."/>
            <person name="Zhu X."/>
            <person name="Wang Z.W."/>
            <person name="Zhao X."/>
            <person name="Zhong W.Y."/>
            <person name="Chen H."/>
            <person name="Yin W.L."/>
            <person name="Huang T."/>
            <person name="Niu S.C."/>
            <person name="Liu Z.J."/>
        </authorList>
    </citation>
    <scope>NUCLEOTIDE SEQUENCE [LARGE SCALE GENOMIC DNA]</scope>
    <source>
        <strain evidence="2">Lindl</strain>
    </source>
</reference>